<dbReference type="EMBL" id="CP138899">
    <property type="protein sequence ID" value="WPK27464.1"/>
    <property type="molecule type" value="Genomic_DNA"/>
</dbReference>
<evidence type="ECO:0000313" key="1">
    <source>
        <dbReference type="EMBL" id="WPK27464.1"/>
    </source>
</evidence>
<keyword evidence="2" id="KW-1185">Reference proteome</keyword>
<dbReference type="GeneID" id="88175912"/>
<dbReference type="RefSeq" id="XP_062879842.1">
    <property type="nucleotide sequence ID" value="XM_063023772.1"/>
</dbReference>
<gene>
    <name evidence="1" type="ORF">PUMCH_004852</name>
</gene>
<dbReference type="AlphaFoldDB" id="A0AAX4HFR9"/>
<name>A0AAX4HFR9_9ASCO</name>
<evidence type="ECO:0000313" key="2">
    <source>
        <dbReference type="Proteomes" id="UP001338582"/>
    </source>
</evidence>
<protein>
    <recommendedName>
        <fullName evidence="3">Mitochondrial translation factor ATP22</fullName>
    </recommendedName>
</protein>
<reference evidence="1 2" key="1">
    <citation type="submission" date="2023-10" db="EMBL/GenBank/DDBJ databases">
        <title>Draft Genome Sequence of Candida saopaulonensis from a very Premature Infant with Sepsis.</title>
        <authorList>
            <person name="Ning Y."/>
            <person name="Dai R."/>
            <person name="Xiao M."/>
            <person name="Xu Y."/>
            <person name="Yan Q."/>
            <person name="Zhang L."/>
        </authorList>
    </citation>
    <scope>NUCLEOTIDE SEQUENCE [LARGE SCALE GENOMIC DNA]</scope>
    <source>
        <strain evidence="1 2">19XY460</strain>
    </source>
</reference>
<evidence type="ECO:0008006" key="3">
    <source>
        <dbReference type="Google" id="ProtNLM"/>
    </source>
</evidence>
<proteinExistence type="predicted"/>
<sequence>MHSRLNRLIRYHPLRLYSSAIANPTIKANPFSEKPLPTRILDLPHNTYPNPLLSFTKSQILDLKDIELNYLLSLQGGSSAELEQLFLNLMQILNDQIILNPKKAAYLLEAFENSNLELPLAASLKISYKNNLLRRSIVAFLDDPMDPHTRSDVIRTLKEISETSSLDKQEVANLVYNYLHKLSALRQVNTRPIYLSDEVLNLLMDHLNPLEKRHLFSYLVSTNIRFGTSKIHNDLVSSLLESGPLSKLVARTGLMNAKWHDVAKYEYEDIEKERMIAFFSFRELKSFAEYAVHEKNILDSNMYIELLLTKFEQANDISYLQELLEIMLLHSMTIKGPQECVRFFSYSIEKGFALQMDTILKVLKNLREEGLFDEALFLVNYLHKEDLNQKQRRKFVSEIMHVMFNKFSDHPQIIVGYFTSLFNDSSNSASYLLKNLGLLDLIYGVEKGLADVGDIKLADIHEDLKGSKLTHQTLSDLYSVVLRGLDLNRSTNPLFIRELYVSYADHIKKAMTDNDSSSLFHQNNLDENVITLFAEYLLRAKPHERESMELSDRRLNFEVAKYMVDDFMSTVNVARTQKKTYLVDLMIYSSLMQHNDISYALKLLKHARSSDLPITFNQIYPFISYHLLRNEPDIALHWYQILVENGVKARSKAADNLFATAKRLDWPVKGTQYKSASRKRSKEIKKSEHLLASDPIAILPTNASSSAHKLFGFVEELAAVLNPLSKDKNTAS</sequence>
<dbReference type="Proteomes" id="UP001338582">
    <property type="component" value="Chromosome 6"/>
</dbReference>
<accession>A0AAX4HFR9</accession>
<organism evidence="1 2">
    <name type="scientific">Australozyma saopauloensis</name>
    <dbReference type="NCBI Taxonomy" id="291208"/>
    <lineage>
        <taxon>Eukaryota</taxon>
        <taxon>Fungi</taxon>
        <taxon>Dikarya</taxon>
        <taxon>Ascomycota</taxon>
        <taxon>Saccharomycotina</taxon>
        <taxon>Pichiomycetes</taxon>
        <taxon>Metschnikowiaceae</taxon>
        <taxon>Australozyma</taxon>
    </lineage>
</organism>
<dbReference type="KEGG" id="asau:88175912"/>